<dbReference type="SMART" id="SM00369">
    <property type="entry name" value="LRR_TYP"/>
    <property type="match status" value="3"/>
</dbReference>
<dbReference type="EMBL" id="CAJNOQ010000223">
    <property type="protein sequence ID" value="CAF0774555.1"/>
    <property type="molecule type" value="Genomic_DNA"/>
</dbReference>
<dbReference type="InterPro" id="IPR003591">
    <property type="entry name" value="Leu-rich_rpt_typical-subtyp"/>
</dbReference>
<evidence type="ECO:0000256" key="1">
    <source>
        <dbReference type="ARBA" id="ARBA00022614"/>
    </source>
</evidence>
<sequence length="815" mass="94870">MFQIFISIFLFISLSHSLHEPLPCPDECLCKALNTPIDALTQTEYSIDCSATTLNKLVYNAPLRIGGADIPNDGESEDQDEDDGAQKDYLISLDLSNTAIKIFSNQTVKLTGFSHQIQALSLTSFNTNYLYWKYHTINVRKHLMEDEQPGIMIDPYAFNSSLLTNIKSLNLSYCCDEDENPFDTICPYLFKPLSKLETLDMSGSDMYKVCLNTPGSYSSTLHNLILRHNQYDVSMFPNEKIFSGVKYIDGLLDLQMSTFQMGDENRTNCIFDVFRFITELDLSKIRFRLKTDLENDVDNNDMILNYLTRLLKCRSTKITHNGQQLLVLRLQQLNLIELPINLNKTFPQLHTLDLSYNQIREIDIEYFINLKTFIIDYNPIDFNINFREPNKNYYDSISMISTTTTTKNMNKKDQYSFIEDQLEKLLQLTTNINYSSNLIKSSIYSNITMLVSNIDFDINGLILNIKDNSIYSIDFENINKLNELHQLNINGNNFNEINLLRQTKLIYLDCSKQLNRSLKRLILNLDLYELEYLSCTHNQLINIEQFDINKQHKLKYLDLSYNKFNNSFLIPFLTNIRSKNIQIIRLTSNYLTKLTTNMFNNHLVNLYELNLSNNLIETIESLAIQSPNLEILDLTGNPLQIIAMDALLPKINLLFISQDLLKQQKHCSSNIMKFYSFWYKNNGTYIQKSLLYNPLSIMNKKDQNKFILCQKQYIRGRSKWLNRTRSYSGIALFIALFAFLIGIILGSIILYKQKYSHNRRKYRLLNNDKIIDLNENNHNNNHNGNRSDDEEEQIVMSLTDPPFFSDNRNVKPTSV</sequence>
<evidence type="ECO:0000313" key="7">
    <source>
        <dbReference type="Proteomes" id="UP000663829"/>
    </source>
</evidence>
<reference evidence="5" key="1">
    <citation type="submission" date="2021-02" db="EMBL/GenBank/DDBJ databases">
        <authorList>
            <person name="Nowell W R."/>
        </authorList>
    </citation>
    <scope>NUCLEOTIDE SEQUENCE</scope>
</reference>
<accession>A0A813R0X5</accession>
<feature type="signal peptide" evidence="4">
    <location>
        <begin position="1"/>
        <end position="17"/>
    </location>
</feature>
<gene>
    <name evidence="5" type="ORF">GPM918_LOCUS2119</name>
    <name evidence="6" type="ORF">SRO942_LOCUS2119</name>
</gene>
<keyword evidence="2" id="KW-0677">Repeat</keyword>
<dbReference type="PROSITE" id="PS51450">
    <property type="entry name" value="LRR"/>
    <property type="match status" value="3"/>
</dbReference>
<dbReference type="Pfam" id="PF13855">
    <property type="entry name" value="LRR_8"/>
    <property type="match status" value="1"/>
</dbReference>
<evidence type="ECO:0000313" key="6">
    <source>
        <dbReference type="EMBL" id="CAF3557018.1"/>
    </source>
</evidence>
<dbReference type="Proteomes" id="UP000681722">
    <property type="component" value="Unassembled WGS sequence"/>
</dbReference>
<dbReference type="InterPro" id="IPR001611">
    <property type="entry name" value="Leu-rich_rpt"/>
</dbReference>
<evidence type="ECO:0000256" key="2">
    <source>
        <dbReference type="ARBA" id="ARBA00022737"/>
    </source>
</evidence>
<organism evidence="5 7">
    <name type="scientific">Didymodactylos carnosus</name>
    <dbReference type="NCBI Taxonomy" id="1234261"/>
    <lineage>
        <taxon>Eukaryota</taxon>
        <taxon>Metazoa</taxon>
        <taxon>Spiralia</taxon>
        <taxon>Gnathifera</taxon>
        <taxon>Rotifera</taxon>
        <taxon>Eurotatoria</taxon>
        <taxon>Bdelloidea</taxon>
        <taxon>Philodinida</taxon>
        <taxon>Philodinidae</taxon>
        <taxon>Didymodactylos</taxon>
    </lineage>
</organism>
<evidence type="ECO:0000313" key="5">
    <source>
        <dbReference type="EMBL" id="CAF0774555.1"/>
    </source>
</evidence>
<comment type="caution">
    <text evidence="5">The sequence shown here is derived from an EMBL/GenBank/DDBJ whole genome shotgun (WGS) entry which is preliminary data.</text>
</comment>
<dbReference type="PANTHER" id="PTHR45712:SF22">
    <property type="entry name" value="INSULIN-LIKE GROWTH FACTOR-BINDING PROTEIN COMPLEX ACID LABILE SUBUNIT"/>
    <property type="match status" value="1"/>
</dbReference>
<dbReference type="SUPFAM" id="SSF52047">
    <property type="entry name" value="RNI-like"/>
    <property type="match status" value="1"/>
</dbReference>
<dbReference type="SUPFAM" id="SSF52058">
    <property type="entry name" value="L domain-like"/>
    <property type="match status" value="1"/>
</dbReference>
<dbReference type="Gene3D" id="3.80.10.10">
    <property type="entry name" value="Ribonuclease Inhibitor"/>
    <property type="match status" value="3"/>
</dbReference>
<proteinExistence type="predicted"/>
<evidence type="ECO:0000256" key="3">
    <source>
        <dbReference type="SAM" id="Phobius"/>
    </source>
</evidence>
<dbReference type="Proteomes" id="UP000663829">
    <property type="component" value="Unassembled WGS sequence"/>
</dbReference>
<feature type="chain" id="PRO_5036409229" evidence="4">
    <location>
        <begin position="18"/>
        <end position="815"/>
    </location>
</feature>
<name>A0A813R0X5_9BILA</name>
<keyword evidence="3" id="KW-0812">Transmembrane</keyword>
<dbReference type="AlphaFoldDB" id="A0A813R0X5"/>
<feature type="transmembrane region" description="Helical" evidence="3">
    <location>
        <begin position="727"/>
        <end position="751"/>
    </location>
</feature>
<dbReference type="InterPro" id="IPR032675">
    <property type="entry name" value="LRR_dom_sf"/>
</dbReference>
<keyword evidence="7" id="KW-1185">Reference proteome</keyword>
<dbReference type="InterPro" id="IPR050333">
    <property type="entry name" value="SLRP"/>
</dbReference>
<protein>
    <submittedName>
        <fullName evidence="5">Uncharacterized protein</fullName>
    </submittedName>
</protein>
<keyword evidence="3" id="KW-0472">Membrane</keyword>
<dbReference type="EMBL" id="CAJOBC010000223">
    <property type="protein sequence ID" value="CAF3557018.1"/>
    <property type="molecule type" value="Genomic_DNA"/>
</dbReference>
<dbReference type="OrthoDB" id="676979at2759"/>
<keyword evidence="1" id="KW-0433">Leucine-rich repeat</keyword>
<keyword evidence="4" id="KW-0732">Signal</keyword>
<dbReference type="PANTHER" id="PTHR45712">
    <property type="entry name" value="AGAP008170-PA"/>
    <property type="match status" value="1"/>
</dbReference>
<evidence type="ECO:0000256" key="4">
    <source>
        <dbReference type="SAM" id="SignalP"/>
    </source>
</evidence>
<keyword evidence="3" id="KW-1133">Transmembrane helix</keyword>